<proteinExistence type="predicted"/>
<feature type="compositionally biased region" description="Basic and acidic residues" evidence="1">
    <location>
        <begin position="150"/>
        <end position="163"/>
    </location>
</feature>
<sequence>MFDLQTGSEKYSCLQALAAKLLKSSEKCLTWSNTQLAGSAAIQVYTGDDSESSHEGDYLDPKLSNKGSKLVVKAQELAKIANTILVAISEAKLEEQQEEVIEVTVARRVNRLTTIWTQRARLRDGAHQATLLEMALLAQHLQLTQADIRSPGHRETTALEQRQRATQPNLADRTVLQPVHAIIKEVKEREALEFRSIRLVR</sequence>
<name>A0A8H8BUQ1_9HELO</name>
<feature type="region of interest" description="Disordered" evidence="1">
    <location>
        <begin position="149"/>
        <end position="169"/>
    </location>
</feature>
<accession>A0A8H8BUQ1</accession>
<evidence type="ECO:0000256" key="1">
    <source>
        <dbReference type="SAM" id="MobiDB-lite"/>
    </source>
</evidence>
<keyword evidence="3" id="KW-1185">Reference proteome</keyword>
<gene>
    <name evidence="2" type="ORF">IFR04_002322</name>
</gene>
<organism evidence="2 3">
    <name type="scientific">Cadophora malorum</name>
    <dbReference type="NCBI Taxonomy" id="108018"/>
    <lineage>
        <taxon>Eukaryota</taxon>
        <taxon>Fungi</taxon>
        <taxon>Dikarya</taxon>
        <taxon>Ascomycota</taxon>
        <taxon>Pezizomycotina</taxon>
        <taxon>Leotiomycetes</taxon>
        <taxon>Helotiales</taxon>
        <taxon>Ploettnerulaceae</taxon>
        <taxon>Cadophora</taxon>
    </lineage>
</organism>
<dbReference type="Proteomes" id="UP000664132">
    <property type="component" value="Unassembled WGS sequence"/>
</dbReference>
<reference evidence="2" key="1">
    <citation type="submission" date="2021-02" db="EMBL/GenBank/DDBJ databases">
        <title>Genome sequence Cadophora malorum strain M34.</title>
        <authorList>
            <person name="Stefanovic E."/>
            <person name="Vu D."/>
            <person name="Scully C."/>
            <person name="Dijksterhuis J."/>
            <person name="Roader J."/>
            <person name="Houbraken J."/>
        </authorList>
    </citation>
    <scope>NUCLEOTIDE SEQUENCE</scope>
    <source>
        <strain evidence="2">M34</strain>
    </source>
</reference>
<evidence type="ECO:0000313" key="2">
    <source>
        <dbReference type="EMBL" id="KAG4424612.1"/>
    </source>
</evidence>
<evidence type="ECO:0000313" key="3">
    <source>
        <dbReference type="Proteomes" id="UP000664132"/>
    </source>
</evidence>
<protein>
    <submittedName>
        <fullName evidence="2">Uncharacterized protein</fullName>
    </submittedName>
</protein>
<comment type="caution">
    <text evidence="2">The sequence shown here is derived from an EMBL/GenBank/DDBJ whole genome shotgun (WGS) entry which is preliminary data.</text>
</comment>
<dbReference type="EMBL" id="JAFJYH010000019">
    <property type="protein sequence ID" value="KAG4424612.1"/>
    <property type="molecule type" value="Genomic_DNA"/>
</dbReference>
<dbReference type="AlphaFoldDB" id="A0A8H8BUQ1"/>